<gene>
    <name evidence="2" type="ORF">DEBURN_LOCUS7373</name>
</gene>
<evidence type="ECO:0000313" key="3">
    <source>
        <dbReference type="Proteomes" id="UP000789706"/>
    </source>
</evidence>
<organism evidence="2 3">
    <name type="scientific">Diversispora eburnea</name>
    <dbReference type="NCBI Taxonomy" id="1213867"/>
    <lineage>
        <taxon>Eukaryota</taxon>
        <taxon>Fungi</taxon>
        <taxon>Fungi incertae sedis</taxon>
        <taxon>Mucoromycota</taxon>
        <taxon>Glomeromycotina</taxon>
        <taxon>Glomeromycetes</taxon>
        <taxon>Diversisporales</taxon>
        <taxon>Diversisporaceae</taxon>
        <taxon>Diversispora</taxon>
    </lineage>
</organism>
<accession>A0A9N9B657</accession>
<sequence>MPKCYKRTNTKSLVDQFSTINPNLQKPSEPYEDSIISSTTRSHTAASSLEGSLIIEMQDKVFTRQINEKYRSGIPGPSTFSQRLNPISPDPFIHRKNPPLTLKIIDSNGINGISKKGQFLESCSPEPTLIDYSNSSSSFTNVGKNEKNSSSSKIFDYLKEEKNEEVVSSGSGLSLPPQRRISKKKPKLSLKKLETDKDIINNDVKSHKDISKNEEIITKEKLLEVGRLSLTPRSSLPLDMLNRQSVIERIDTPYSHSPWLCLTNRKHL</sequence>
<dbReference type="OrthoDB" id="100006at2759"/>
<comment type="caution">
    <text evidence="2">The sequence shown here is derived from an EMBL/GenBank/DDBJ whole genome shotgun (WGS) entry which is preliminary data.</text>
</comment>
<evidence type="ECO:0000256" key="1">
    <source>
        <dbReference type="SAM" id="MobiDB-lite"/>
    </source>
</evidence>
<keyword evidence="3" id="KW-1185">Reference proteome</keyword>
<protein>
    <submittedName>
        <fullName evidence="2">8300_t:CDS:1</fullName>
    </submittedName>
</protein>
<name>A0A9N9B657_9GLOM</name>
<evidence type="ECO:0000313" key="2">
    <source>
        <dbReference type="EMBL" id="CAG8556637.1"/>
    </source>
</evidence>
<proteinExistence type="predicted"/>
<dbReference type="Proteomes" id="UP000789706">
    <property type="component" value="Unassembled WGS sequence"/>
</dbReference>
<dbReference type="EMBL" id="CAJVPK010000880">
    <property type="protein sequence ID" value="CAG8556637.1"/>
    <property type="molecule type" value="Genomic_DNA"/>
</dbReference>
<feature type="region of interest" description="Disordered" evidence="1">
    <location>
        <begin position="166"/>
        <end position="187"/>
    </location>
</feature>
<reference evidence="2" key="1">
    <citation type="submission" date="2021-06" db="EMBL/GenBank/DDBJ databases">
        <authorList>
            <person name="Kallberg Y."/>
            <person name="Tangrot J."/>
            <person name="Rosling A."/>
        </authorList>
    </citation>
    <scope>NUCLEOTIDE SEQUENCE</scope>
    <source>
        <strain evidence="2">AZ414A</strain>
    </source>
</reference>
<dbReference type="AlphaFoldDB" id="A0A9N9B657"/>